<reference evidence="2 3" key="1">
    <citation type="journal article" date="2023" name="bioRxiv">
        <title>High-quality genome assemblies of four members of thePodospora anserinaspecies complex.</title>
        <authorList>
            <person name="Ament-Velasquez S.L."/>
            <person name="Vogan A.A."/>
            <person name="Wallerman O."/>
            <person name="Hartmann F."/>
            <person name="Gautier V."/>
            <person name="Silar P."/>
            <person name="Giraud T."/>
            <person name="Johannesson H."/>
        </authorList>
    </citation>
    <scope>NUCLEOTIDE SEQUENCE [LARGE SCALE GENOMIC DNA]</scope>
    <source>
        <strain evidence="2 3">CBS 112042</strain>
    </source>
</reference>
<dbReference type="GeneID" id="87894087"/>
<keyword evidence="3" id="KW-1185">Reference proteome</keyword>
<feature type="compositionally biased region" description="Basic residues" evidence="1">
    <location>
        <begin position="135"/>
        <end position="146"/>
    </location>
</feature>
<evidence type="ECO:0000313" key="2">
    <source>
        <dbReference type="EMBL" id="KAK4648849.1"/>
    </source>
</evidence>
<gene>
    <name evidence="2" type="ORF">QC761_113295</name>
</gene>
<dbReference type="Proteomes" id="UP001322138">
    <property type="component" value="Unassembled WGS sequence"/>
</dbReference>
<feature type="compositionally biased region" description="Gly residues" evidence="1">
    <location>
        <begin position="159"/>
        <end position="180"/>
    </location>
</feature>
<organism evidence="2 3">
    <name type="scientific">Podospora bellae-mahoneyi</name>
    <dbReference type="NCBI Taxonomy" id="2093777"/>
    <lineage>
        <taxon>Eukaryota</taxon>
        <taxon>Fungi</taxon>
        <taxon>Dikarya</taxon>
        <taxon>Ascomycota</taxon>
        <taxon>Pezizomycotina</taxon>
        <taxon>Sordariomycetes</taxon>
        <taxon>Sordariomycetidae</taxon>
        <taxon>Sordariales</taxon>
        <taxon>Podosporaceae</taxon>
        <taxon>Podospora</taxon>
    </lineage>
</organism>
<proteinExistence type="predicted"/>
<evidence type="ECO:0000313" key="3">
    <source>
        <dbReference type="Proteomes" id="UP001322138"/>
    </source>
</evidence>
<dbReference type="EMBL" id="JAFFGZ010000001">
    <property type="protein sequence ID" value="KAK4648849.1"/>
    <property type="molecule type" value="Genomic_DNA"/>
</dbReference>
<sequence>MDPTYCTSYPPAMSGANPEATDPQHRSKSRKSSKSTSVKSSSKKQQPPSPIKDRSRSEGGGGGKLLGKVSKLTGWLSTSEPSTQALLSHQKEAFRKAGIPLTDSEAHSKLRAPIGEIPSDAITSTTGPDPEELLRRRKEERRRKERERRGSELTAGGSIRSGGSGGSGSLSGYSMSGGSGSFRKGEVSGLSPVGRVGGQQQVPWNYGWDDKWQ</sequence>
<comment type="caution">
    <text evidence="2">The sequence shown here is derived from an EMBL/GenBank/DDBJ whole genome shotgun (WGS) entry which is preliminary data.</text>
</comment>
<name>A0ABR0FZH8_9PEZI</name>
<feature type="compositionally biased region" description="Low complexity" evidence="1">
    <location>
        <begin position="34"/>
        <end position="44"/>
    </location>
</feature>
<evidence type="ECO:0000256" key="1">
    <source>
        <dbReference type="SAM" id="MobiDB-lite"/>
    </source>
</evidence>
<feature type="region of interest" description="Disordered" evidence="1">
    <location>
        <begin position="1"/>
        <end position="68"/>
    </location>
</feature>
<feature type="region of interest" description="Disordered" evidence="1">
    <location>
        <begin position="98"/>
        <end position="213"/>
    </location>
</feature>
<dbReference type="RefSeq" id="XP_062737824.1">
    <property type="nucleotide sequence ID" value="XM_062874605.1"/>
</dbReference>
<protein>
    <submittedName>
        <fullName evidence="2">Uncharacterized protein</fullName>
    </submittedName>
</protein>
<accession>A0ABR0FZH8</accession>